<proteinExistence type="inferred from homology"/>
<dbReference type="HAMAP" id="MF_00528">
    <property type="entry name" value="Maf"/>
    <property type="match status" value="1"/>
</dbReference>
<dbReference type="AlphaFoldDB" id="A0A318V680"/>
<comment type="cofactor">
    <cofactor evidence="1 4">
        <name>a divalent metal cation</name>
        <dbReference type="ChEBI" id="CHEBI:60240"/>
    </cofactor>
</comment>
<dbReference type="PIRSF" id="PIRSF006305">
    <property type="entry name" value="Maf"/>
    <property type="match status" value="1"/>
</dbReference>
<comment type="function">
    <text evidence="4">Nucleoside triphosphate pyrophosphatase that hydrolyzes dTTP and UTP. May have a dual role in cell division arrest and in preventing the incorporation of modified nucleotides into cellular nucleic acids.</text>
</comment>
<evidence type="ECO:0000256" key="2">
    <source>
        <dbReference type="ARBA" id="ARBA00022801"/>
    </source>
</evidence>
<dbReference type="GO" id="GO:0005737">
    <property type="term" value="C:cytoplasm"/>
    <property type="evidence" value="ECO:0007669"/>
    <property type="project" value="UniProtKB-SubCell"/>
</dbReference>
<dbReference type="PANTHER" id="PTHR43213:SF5">
    <property type="entry name" value="BIFUNCTIONAL DTTP_UTP PYROPHOSPHATASE_METHYLTRANSFERASE PROTEIN-RELATED"/>
    <property type="match status" value="1"/>
</dbReference>
<evidence type="ECO:0000313" key="6">
    <source>
        <dbReference type="Proteomes" id="UP000247551"/>
    </source>
</evidence>
<evidence type="ECO:0000256" key="1">
    <source>
        <dbReference type="ARBA" id="ARBA00001968"/>
    </source>
</evidence>
<dbReference type="CDD" id="cd00555">
    <property type="entry name" value="Maf"/>
    <property type="match status" value="1"/>
</dbReference>
<dbReference type="RefSeq" id="WP_110573021.1">
    <property type="nucleotide sequence ID" value="NZ_QKLW01000002.1"/>
</dbReference>
<dbReference type="InterPro" id="IPR029001">
    <property type="entry name" value="ITPase-like_fam"/>
</dbReference>
<dbReference type="Gene3D" id="3.90.950.10">
    <property type="match status" value="1"/>
</dbReference>
<evidence type="ECO:0000256" key="4">
    <source>
        <dbReference type="HAMAP-Rule" id="MF_00528"/>
    </source>
</evidence>
<feature type="site" description="Important for substrate specificity" evidence="4">
    <location>
        <position position="160"/>
    </location>
</feature>
<evidence type="ECO:0000313" key="5">
    <source>
        <dbReference type="EMBL" id="PYF82998.1"/>
    </source>
</evidence>
<keyword evidence="4" id="KW-0963">Cytoplasm</keyword>
<comment type="catalytic activity">
    <reaction evidence="4">
        <text>UTP + H2O = UMP + diphosphate + H(+)</text>
        <dbReference type="Rhea" id="RHEA:29395"/>
        <dbReference type="ChEBI" id="CHEBI:15377"/>
        <dbReference type="ChEBI" id="CHEBI:15378"/>
        <dbReference type="ChEBI" id="CHEBI:33019"/>
        <dbReference type="ChEBI" id="CHEBI:46398"/>
        <dbReference type="ChEBI" id="CHEBI:57865"/>
        <dbReference type="EC" id="3.6.1.9"/>
    </reaction>
</comment>
<protein>
    <recommendedName>
        <fullName evidence="4">dTTP/UTP pyrophosphatase</fullName>
        <shortName evidence="4">dTTPase/UTPase</shortName>
        <ecNumber evidence="4">3.6.1.9</ecNumber>
    </recommendedName>
    <alternativeName>
        <fullName evidence="4">Nucleoside triphosphate pyrophosphatase</fullName>
    </alternativeName>
    <alternativeName>
        <fullName evidence="4">Nucleotide pyrophosphatase</fullName>
        <shortName evidence="4">Nucleotide PPase</shortName>
    </alternativeName>
</protein>
<accession>A0A318V680</accession>
<comment type="subcellular location">
    <subcellularLocation>
        <location evidence="4">Cytoplasm</location>
    </subcellularLocation>
</comment>
<comment type="caution">
    <text evidence="4">Lacks conserved residue(s) required for the propagation of feature annotation.</text>
</comment>
<dbReference type="NCBIfam" id="TIGR00172">
    <property type="entry name" value="maf"/>
    <property type="match status" value="1"/>
</dbReference>
<dbReference type="PANTHER" id="PTHR43213">
    <property type="entry name" value="BIFUNCTIONAL DTTP/UTP PYROPHOSPHATASE/METHYLTRANSFERASE PROTEIN-RELATED"/>
    <property type="match status" value="1"/>
</dbReference>
<comment type="caution">
    <text evidence="5">The sequence shown here is derived from an EMBL/GenBank/DDBJ whole genome shotgun (WGS) entry which is preliminary data.</text>
</comment>
<feature type="site" description="Important for substrate specificity" evidence="4">
    <location>
        <position position="76"/>
    </location>
</feature>
<organism evidence="5 6">
    <name type="scientific">Marinomonas alcarazii</name>
    <dbReference type="NCBI Taxonomy" id="491949"/>
    <lineage>
        <taxon>Bacteria</taxon>
        <taxon>Pseudomonadati</taxon>
        <taxon>Pseudomonadota</taxon>
        <taxon>Gammaproteobacteria</taxon>
        <taxon>Oceanospirillales</taxon>
        <taxon>Oceanospirillaceae</taxon>
        <taxon>Marinomonas</taxon>
    </lineage>
</organism>
<evidence type="ECO:0000256" key="3">
    <source>
        <dbReference type="ARBA" id="ARBA00023080"/>
    </source>
</evidence>
<keyword evidence="2 4" id="KW-0378">Hydrolase</keyword>
<dbReference type="EMBL" id="QKLW01000002">
    <property type="protein sequence ID" value="PYF82998.1"/>
    <property type="molecule type" value="Genomic_DNA"/>
</dbReference>
<comment type="catalytic activity">
    <reaction evidence="4">
        <text>dTTP + H2O = dTMP + diphosphate + H(+)</text>
        <dbReference type="Rhea" id="RHEA:28534"/>
        <dbReference type="ChEBI" id="CHEBI:15377"/>
        <dbReference type="ChEBI" id="CHEBI:15378"/>
        <dbReference type="ChEBI" id="CHEBI:33019"/>
        <dbReference type="ChEBI" id="CHEBI:37568"/>
        <dbReference type="ChEBI" id="CHEBI:63528"/>
        <dbReference type="EC" id="3.6.1.9"/>
    </reaction>
</comment>
<comment type="similarity">
    <text evidence="4">Belongs to the Maf family. YhdE subfamily.</text>
</comment>
<dbReference type="EC" id="3.6.1.9" evidence="4"/>
<dbReference type="InterPro" id="IPR003697">
    <property type="entry name" value="Maf-like"/>
</dbReference>
<reference evidence="5 6" key="1">
    <citation type="submission" date="2018-06" db="EMBL/GenBank/DDBJ databases">
        <title>Genomic Encyclopedia of Type Strains, Phase III (KMG-III): the genomes of soil and plant-associated and newly described type strains.</title>
        <authorList>
            <person name="Whitman W."/>
        </authorList>
    </citation>
    <scope>NUCLEOTIDE SEQUENCE [LARGE SCALE GENOMIC DNA]</scope>
    <source>
        <strain evidence="5 6">CECT 7730</strain>
    </source>
</reference>
<keyword evidence="6" id="KW-1185">Reference proteome</keyword>
<dbReference type="GO" id="GO:0009117">
    <property type="term" value="P:nucleotide metabolic process"/>
    <property type="evidence" value="ECO:0007669"/>
    <property type="project" value="UniProtKB-KW"/>
</dbReference>
<dbReference type="SUPFAM" id="SSF52972">
    <property type="entry name" value="ITPase-like"/>
    <property type="match status" value="1"/>
</dbReference>
<dbReference type="GO" id="GO:0036221">
    <property type="term" value="F:UTP diphosphatase activity"/>
    <property type="evidence" value="ECO:0007669"/>
    <property type="project" value="RHEA"/>
</dbReference>
<dbReference type="Proteomes" id="UP000247551">
    <property type="component" value="Unassembled WGS sequence"/>
</dbReference>
<gene>
    <name evidence="5" type="ORF">DFP75_10288</name>
</gene>
<feature type="active site" description="Proton acceptor" evidence="4">
    <location>
        <position position="75"/>
    </location>
</feature>
<keyword evidence="3 4" id="KW-0546">Nucleotide metabolism</keyword>
<dbReference type="Pfam" id="PF02545">
    <property type="entry name" value="Maf"/>
    <property type="match status" value="1"/>
</dbReference>
<dbReference type="GO" id="GO:0036218">
    <property type="term" value="F:dTTP diphosphatase activity"/>
    <property type="evidence" value="ECO:0007669"/>
    <property type="project" value="RHEA"/>
</dbReference>
<name>A0A318V680_9GAMM</name>
<feature type="site" description="Important for substrate specificity" evidence="4">
    <location>
        <position position="10"/>
    </location>
</feature>
<sequence length="203" mass="22537">MLVLASASPRRKELLSLLVNDFEVLPADIDETPREREEAKEYVVRMAVEKARAASKMYTQQNLQFDSSVVFLASDTSVVVDGCILGKPDSLEDSRSMLRRLSGRSHQVITSLCLCNIDLEHVATKCVVSDVVFRDISDVEIDLYWKTNEPKDKAGSYGIQGLGSIFVRTMSGSYSAVVGLPLYETAELLAQFGIHSLEEMSHE</sequence>